<dbReference type="InterPro" id="IPR011040">
    <property type="entry name" value="Sialidase"/>
</dbReference>
<dbReference type="CDD" id="cd15482">
    <property type="entry name" value="Sialidase_non-viral"/>
    <property type="match status" value="1"/>
</dbReference>
<dbReference type="PANTHER" id="PTHR10628:SF30">
    <property type="entry name" value="EXO-ALPHA-SIALIDASE"/>
    <property type="match status" value="1"/>
</dbReference>
<dbReference type="InterPro" id="IPR013830">
    <property type="entry name" value="SGNH_hydro"/>
</dbReference>
<comment type="caution">
    <text evidence="6">The sequence shown here is derived from an EMBL/GenBank/DDBJ whole genome shotgun (WGS) entry which is preliminary data.</text>
</comment>
<keyword evidence="7" id="KW-1185">Reference proteome</keyword>
<dbReference type="EC" id="3.2.1.18" evidence="3"/>
<dbReference type="GO" id="GO:0004308">
    <property type="term" value="F:exo-alpha-sialidase activity"/>
    <property type="evidence" value="ECO:0007669"/>
    <property type="project" value="UniProtKB-EC"/>
</dbReference>
<evidence type="ECO:0000256" key="2">
    <source>
        <dbReference type="ARBA" id="ARBA00009348"/>
    </source>
</evidence>
<name>A0A7W9SVD2_ARMRO</name>
<organism evidence="6 7">
    <name type="scientific">Armatimonas rosea</name>
    <dbReference type="NCBI Taxonomy" id="685828"/>
    <lineage>
        <taxon>Bacteria</taxon>
        <taxon>Bacillati</taxon>
        <taxon>Armatimonadota</taxon>
        <taxon>Armatimonadia</taxon>
        <taxon>Armatimonadales</taxon>
        <taxon>Armatimonadaceae</taxon>
        <taxon>Armatimonas</taxon>
    </lineage>
</organism>
<dbReference type="InterPro" id="IPR036514">
    <property type="entry name" value="SGNH_hydro_sf"/>
</dbReference>
<dbReference type="SUPFAM" id="SSF52266">
    <property type="entry name" value="SGNH hydrolase"/>
    <property type="match status" value="1"/>
</dbReference>
<sequence>MKTEVLWKSGQGGYKSYRIPALAVTKKGTVLAFCEGRRAGAGDSGAIEILLRRSTDNGAHWSEQQVVWADGGNTCGNPAPVVDLQTGTIWLLLTWNRGDDKEPQIIAQTSKDTRRVFVTSSVDDGVTWATPKEITESVKLPEWTWYATGPGAGIQLGKTGRLVVACDHIEAKTKRYFSHVIYSDDHGASWKLGGTTPRDQVNECEVVERSDGSLLLNMRSYDPSSRARQVAVSKDGGLTWGEQRPDFSLIEPICQASVRRADSKTLLFSNPASREARKNLTVRVSSDDGKTWERRLTLHSGPSAYSDLAVLKRNTLACLYECGDKGAYETITLARFALKELTRTPTIFLAGDSTMAEKLPEKRPETGWGEGLRLLVDESKLRIENHAMNGRSTKSFLAEKRWEALIGRVRKGDWVLIQFGHNDQAKDKGERYTPPDDYKANLTRFVAEVRQKGGTPVLLTPVMRRRFDPKGEFFDTHGVYPDLVREVAAATKVLLIDHHRLSEKVLRELGAEPSRKLFLQLKPGENPNYPKGVEDNTHFNAEGAKVMAQLVWEVLSLAVT</sequence>
<protein>
    <recommendedName>
        <fullName evidence="3">exo-alpha-sialidase</fullName>
        <ecNumber evidence="3">3.2.1.18</ecNumber>
    </recommendedName>
</protein>
<dbReference type="RefSeq" id="WP_221290296.1">
    <property type="nucleotide sequence ID" value="NZ_JACHGW010000005.1"/>
</dbReference>
<evidence type="ECO:0000256" key="1">
    <source>
        <dbReference type="ARBA" id="ARBA00000427"/>
    </source>
</evidence>
<feature type="domain" description="SGNH hydrolase-type esterase" evidence="5">
    <location>
        <begin position="351"/>
        <end position="545"/>
    </location>
</feature>
<evidence type="ECO:0000313" key="7">
    <source>
        <dbReference type="Proteomes" id="UP000520814"/>
    </source>
</evidence>
<dbReference type="Pfam" id="PF13088">
    <property type="entry name" value="BNR_2"/>
    <property type="match status" value="1"/>
</dbReference>
<dbReference type="InterPro" id="IPR037459">
    <property type="entry name" value="RhgT-like"/>
</dbReference>
<comment type="similarity">
    <text evidence="2">Belongs to the glycosyl hydrolase 33 family.</text>
</comment>
<dbReference type="PANTHER" id="PTHR10628">
    <property type="entry name" value="SIALIDASE"/>
    <property type="match status" value="1"/>
</dbReference>
<dbReference type="GO" id="GO:0006689">
    <property type="term" value="P:ganglioside catabolic process"/>
    <property type="evidence" value="ECO:0007669"/>
    <property type="project" value="TreeGrafter"/>
</dbReference>
<proteinExistence type="inferred from homology"/>
<dbReference type="GO" id="GO:0009313">
    <property type="term" value="P:oligosaccharide catabolic process"/>
    <property type="evidence" value="ECO:0007669"/>
    <property type="project" value="TreeGrafter"/>
</dbReference>
<dbReference type="Gene3D" id="3.40.50.1110">
    <property type="entry name" value="SGNH hydrolase"/>
    <property type="match status" value="1"/>
</dbReference>
<accession>A0A7W9SVD2</accession>
<comment type="catalytic activity">
    <reaction evidence="1">
        <text>Hydrolysis of alpha-(2-&gt;3)-, alpha-(2-&gt;6)-, alpha-(2-&gt;8)- glycosidic linkages of terminal sialic acid residues in oligosaccharides, glycoproteins, glycolipids, colominic acid and synthetic substrates.</text>
        <dbReference type="EC" id="3.2.1.18"/>
    </reaction>
</comment>
<evidence type="ECO:0000313" key="6">
    <source>
        <dbReference type="EMBL" id="MBB6053063.1"/>
    </source>
</evidence>
<feature type="domain" description="Sialidase" evidence="4">
    <location>
        <begin position="29"/>
        <end position="311"/>
    </location>
</feature>
<dbReference type="Proteomes" id="UP000520814">
    <property type="component" value="Unassembled WGS sequence"/>
</dbReference>
<dbReference type="InterPro" id="IPR026856">
    <property type="entry name" value="Sialidase_fam"/>
</dbReference>
<evidence type="ECO:0000256" key="3">
    <source>
        <dbReference type="ARBA" id="ARBA00012733"/>
    </source>
</evidence>
<evidence type="ECO:0000259" key="4">
    <source>
        <dbReference type="Pfam" id="PF13088"/>
    </source>
</evidence>
<dbReference type="SUPFAM" id="SSF50939">
    <property type="entry name" value="Sialidases"/>
    <property type="match status" value="1"/>
</dbReference>
<dbReference type="AlphaFoldDB" id="A0A7W9SVD2"/>
<dbReference type="EMBL" id="JACHGW010000005">
    <property type="protein sequence ID" value="MBB6053063.1"/>
    <property type="molecule type" value="Genomic_DNA"/>
</dbReference>
<dbReference type="GO" id="GO:0005737">
    <property type="term" value="C:cytoplasm"/>
    <property type="evidence" value="ECO:0007669"/>
    <property type="project" value="TreeGrafter"/>
</dbReference>
<reference evidence="6 7" key="1">
    <citation type="submission" date="2020-08" db="EMBL/GenBank/DDBJ databases">
        <title>Genomic Encyclopedia of Type Strains, Phase IV (KMG-IV): sequencing the most valuable type-strain genomes for metagenomic binning, comparative biology and taxonomic classification.</title>
        <authorList>
            <person name="Goeker M."/>
        </authorList>
    </citation>
    <scope>NUCLEOTIDE SEQUENCE [LARGE SCALE GENOMIC DNA]</scope>
    <source>
        <strain evidence="6 7">DSM 23562</strain>
    </source>
</reference>
<dbReference type="InterPro" id="IPR036278">
    <property type="entry name" value="Sialidase_sf"/>
</dbReference>
<dbReference type="CDD" id="cd01821">
    <property type="entry name" value="Rhamnogalacturan_acetylesterase_like"/>
    <property type="match status" value="1"/>
</dbReference>
<dbReference type="Pfam" id="PF13472">
    <property type="entry name" value="Lipase_GDSL_2"/>
    <property type="match status" value="1"/>
</dbReference>
<gene>
    <name evidence="6" type="ORF">HNQ39_004895</name>
</gene>
<dbReference type="GO" id="GO:0016020">
    <property type="term" value="C:membrane"/>
    <property type="evidence" value="ECO:0007669"/>
    <property type="project" value="TreeGrafter"/>
</dbReference>
<dbReference type="Gene3D" id="2.120.10.10">
    <property type="match status" value="1"/>
</dbReference>
<evidence type="ECO:0000259" key="5">
    <source>
        <dbReference type="Pfam" id="PF13472"/>
    </source>
</evidence>